<evidence type="ECO:0000313" key="2">
    <source>
        <dbReference type="EMBL" id="WDR02468.1"/>
    </source>
</evidence>
<protein>
    <submittedName>
        <fullName evidence="2">CbtA family protein</fullName>
    </submittedName>
</protein>
<feature type="transmembrane region" description="Helical" evidence="1">
    <location>
        <begin position="125"/>
        <end position="142"/>
    </location>
</feature>
<sequence length="257" mass="27101">MQLFQRIFFAAVLAGLAAGLVMSALQQWKVVPLILKAETFENAEQVHDHAVVAHDHASDTPAHDDAVPTTVTAAHAHADNAWAPQDGFERTLYTVLADVLGSIAFAFLLVATAIVVKIDITPRNGLLWGLGGWMAFQLAPAFGLPPELPGMAAADLGARQLWWWGAAIASACAFLLIAKRANPVSFAIATFLLLAPHVIGAPAAPDEPSAVPAHLATAFAASALTVSAVYWLLVGPLIGYFNQLFQNTAPANRSATL</sequence>
<gene>
    <name evidence="2" type="ORF">PSQ19_17995</name>
</gene>
<accession>A0ABY7YMF4</accession>
<dbReference type="RefSeq" id="WP_282218872.1">
    <property type="nucleotide sequence ID" value="NZ_CP118246.1"/>
</dbReference>
<keyword evidence="1" id="KW-1133">Transmembrane helix</keyword>
<name>A0ABY7YMF4_9HYPH</name>
<feature type="transmembrane region" description="Helical" evidence="1">
    <location>
        <begin position="210"/>
        <end position="233"/>
    </location>
</feature>
<keyword evidence="3" id="KW-1185">Reference proteome</keyword>
<organism evidence="2 3">
    <name type="scientific">Devosia algicola</name>
    <dbReference type="NCBI Taxonomy" id="3026418"/>
    <lineage>
        <taxon>Bacteria</taxon>
        <taxon>Pseudomonadati</taxon>
        <taxon>Pseudomonadota</taxon>
        <taxon>Alphaproteobacteria</taxon>
        <taxon>Hyphomicrobiales</taxon>
        <taxon>Devosiaceae</taxon>
        <taxon>Devosia</taxon>
    </lineage>
</organism>
<evidence type="ECO:0000256" key="1">
    <source>
        <dbReference type="SAM" id="Phobius"/>
    </source>
</evidence>
<dbReference type="NCBIfam" id="TIGR02458">
    <property type="entry name" value="CbtA"/>
    <property type="match status" value="1"/>
</dbReference>
<dbReference type="InterPro" id="IPR012666">
    <property type="entry name" value="CbtA_put"/>
</dbReference>
<evidence type="ECO:0000313" key="3">
    <source>
        <dbReference type="Proteomes" id="UP001220530"/>
    </source>
</evidence>
<dbReference type="Pfam" id="PF09490">
    <property type="entry name" value="CbtA"/>
    <property type="match status" value="1"/>
</dbReference>
<feature type="transmembrane region" description="Helical" evidence="1">
    <location>
        <begin position="185"/>
        <end position="204"/>
    </location>
</feature>
<dbReference type="EMBL" id="CP118246">
    <property type="protein sequence ID" value="WDR02468.1"/>
    <property type="molecule type" value="Genomic_DNA"/>
</dbReference>
<feature type="transmembrane region" description="Helical" evidence="1">
    <location>
        <begin position="162"/>
        <end position="178"/>
    </location>
</feature>
<reference evidence="2 3" key="1">
    <citation type="submission" date="2023-02" db="EMBL/GenBank/DDBJ databases">
        <title>Devosia algicola sp. nov., isolated from the phycosphere of marine algae.</title>
        <authorList>
            <person name="Kim J.M."/>
            <person name="Lee J.K."/>
            <person name="Choi B.J."/>
            <person name="Bayburt H."/>
            <person name="Jeon C.O."/>
        </authorList>
    </citation>
    <scope>NUCLEOTIDE SEQUENCE [LARGE SCALE GENOMIC DNA]</scope>
    <source>
        <strain evidence="2 3">G20-9</strain>
    </source>
</reference>
<keyword evidence="1" id="KW-0472">Membrane</keyword>
<dbReference type="Proteomes" id="UP001220530">
    <property type="component" value="Chromosome"/>
</dbReference>
<feature type="transmembrane region" description="Helical" evidence="1">
    <location>
        <begin position="92"/>
        <end position="116"/>
    </location>
</feature>
<proteinExistence type="predicted"/>
<keyword evidence="1" id="KW-0812">Transmembrane</keyword>